<keyword evidence="1" id="KW-0812">Transmembrane</keyword>
<feature type="transmembrane region" description="Helical" evidence="1">
    <location>
        <begin position="6"/>
        <end position="28"/>
    </location>
</feature>
<feature type="transmembrane region" description="Helical" evidence="1">
    <location>
        <begin position="83"/>
        <end position="111"/>
    </location>
</feature>
<proteinExistence type="predicted"/>
<organism evidence="2 3">
    <name type="scientific">Spiroplasma tabanidicola</name>
    <dbReference type="NCBI Taxonomy" id="324079"/>
    <lineage>
        <taxon>Bacteria</taxon>
        <taxon>Bacillati</taxon>
        <taxon>Mycoplasmatota</taxon>
        <taxon>Mollicutes</taxon>
        <taxon>Entomoplasmatales</taxon>
        <taxon>Spiroplasmataceae</taxon>
        <taxon>Spiroplasma</taxon>
    </lineage>
</organism>
<evidence type="ECO:0000313" key="3">
    <source>
        <dbReference type="Proteomes" id="UP000424468"/>
    </source>
</evidence>
<feature type="transmembrane region" description="Helical" evidence="1">
    <location>
        <begin position="49"/>
        <end position="71"/>
    </location>
</feature>
<evidence type="ECO:0008006" key="4">
    <source>
        <dbReference type="Google" id="ProtNLM"/>
    </source>
</evidence>
<reference evidence="2 3" key="1">
    <citation type="submission" date="2019-11" db="EMBL/GenBank/DDBJ databases">
        <title>Complete genome sequence of Spiroplasma tabanidicola TAUS-1 (DSM 22603).</title>
        <authorList>
            <person name="Huang C.-T."/>
            <person name="Lin Y.-C."/>
            <person name="Kuo C.-H."/>
        </authorList>
    </citation>
    <scope>NUCLEOTIDE SEQUENCE [LARGE SCALE GENOMIC DNA]</scope>
    <source>
        <strain evidence="2 3">TAUS-1</strain>
    </source>
</reference>
<accession>A0A6I6CA93</accession>
<protein>
    <recommendedName>
        <fullName evidence="4">DUF4064 domain-containing protein</fullName>
    </recommendedName>
</protein>
<dbReference type="Proteomes" id="UP000424468">
    <property type="component" value="Chromosome"/>
</dbReference>
<name>A0A6I6CA93_9MOLU</name>
<sequence>MAGLGKSGALINLAAGIICFVFSFFYMLSEKLTALIMQQNIIESKIYKIVGGLLFVVSLVLIILSALTAGMNTNGLRISLGVISLLLIFISWLALFFPVILLLIGGILTLCGKDDENRYLNNYRDSSNFIGYQSVNINHNLNYQQGYETTPATVNGYGYNNYQNGYDYQNTNNYQNGYDYQNTYYYQNGNQYPNQYQNTKDDQYTYDYQNGYYIQNPNDNNSNNNNGY</sequence>
<keyword evidence="1" id="KW-1133">Transmembrane helix</keyword>
<dbReference type="KEGG" id="stab:STABA_v1c05020"/>
<evidence type="ECO:0000256" key="1">
    <source>
        <dbReference type="SAM" id="Phobius"/>
    </source>
</evidence>
<dbReference type="AlphaFoldDB" id="A0A6I6CA93"/>
<dbReference type="RefSeq" id="WP_156006256.1">
    <property type="nucleotide sequence ID" value="NZ_CP046276.1"/>
</dbReference>
<gene>
    <name evidence="2" type="ORF">STABA_v1c05020</name>
</gene>
<keyword evidence="1" id="KW-0472">Membrane</keyword>
<keyword evidence="3" id="KW-1185">Reference proteome</keyword>
<evidence type="ECO:0000313" key="2">
    <source>
        <dbReference type="EMBL" id="QGS51865.1"/>
    </source>
</evidence>
<dbReference type="EMBL" id="CP046276">
    <property type="protein sequence ID" value="QGS51865.1"/>
    <property type="molecule type" value="Genomic_DNA"/>
</dbReference>